<dbReference type="Proteomes" id="UP001303373">
    <property type="component" value="Chromosome 1"/>
</dbReference>
<evidence type="ECO:0000259" key="3">
    <source>
        <dbReference type="PROSITE" id="PS51165"/>
    </source>
</evidence>
<gene>
    <name evidence="4" type="ORF">R9X50_00074600</name>
</gene>
<dbReference type="GO" id="GO:0006400">
    <property type="term" value="P:tRNA modification"/>
    <property type="evidence" value="ECO:0007669"/>
    <property type="project" value="InterPro"/>
</dbReference>
<keyword evidence="1" id="KW-0694">RNA-binding</keyword>
<proteinExistence type="predicted"/>
<dbReference type="SUPFAM" id="SSF143437">
    <property type="entry name" value="THUMP domain-like"/>
    <property type="match status" value="1"/>
</dbReference>
<dbReference type="FunFam" id="3.30.2300.10:FF:000001">
    <property type="entry name" value="THUMP domain-containing protein 1"/>
    <property type="match status" value="1"/>
</dbReference>
<feature type="region of interest" description="Disordered" evidence="2">
    <location>
        <begin position="1"/>
        <end position="40"/>
    </location>
</feature>
<dbReference type="Pfam" id="PF02926">
    <property type="entry name" value="THUMP"/>
    <property type="match status" value="1"/>
</dbReference>
<dbReference type="EMBL" id="CP138580">
    <property type="protein sequence ID" value="WPG97963.1"/>
    <property type="molecule type" value="Genomic_DNA"/>
</dbReference>
<dbReference type="CDD" id="cd11717">
    <property type="entry name" value="THUMP_THUMPD1_like"/>
    <property type="match status" value="1"/>
</dbReference>
<evidence type="ECO:0000256" key="1">
    <source>
        <dbReference type="PROSITE-ProRule" id="PRU00529"/>
    </source>
</evidence>
<dbReference type="PANTHER" id="PTHR13452">
    <property type="entry name" value="THUMP DOMAIN CONTAINING PROTEIN 1-RELATED"/>
    <property type="match status" value="1"/>
</dbReference>
<dbReference type="Gene3D" id="3.30.2300.10">
    <property type="entry name" value="THUMP superfamily"/>
    <property type="match status" value="1"/>
</dbReference>
<evidence type="ECO:0000313" key="4">
    <source>
        <dbReference type="EMBL" id="WPG97963.1"/>
    </source>
</evidence>
<sequence>MEQGVKRKAESHEGGPRDKRTKSKKQWQVPRNNQGGSRQVRVIQPGDSGIWVTCNKGKEAKCIGELRDLFNEYAELLYADQLPKAKNGDDDDDDDDDAGVADIESEIKAEVAGITKPSTEPLFTHIKLDVQCVVFFKTVAPVEPVSFVKRICEDAMRDPGRKRTRFAQRLSPMTLMGRPTTEGLERVAKEVLAPHFHQEPFQSKKAGHKRTVKAEGFIVMPSEQFAIRPTLRNHNILTRDSIIKQVASLVGPGHKVDLKEYDLLIVVEVYQNICGVSVVDNNFERLKRYNVAEIFDPTPKESAAAA</sequence>
<evidence type="ECO:0000256" key="2">
    <source>
        <dbReference type="SAM" id="MobiDB-lite"/>
    </source>
</evidence>
<organism evidence="4 5">
    <name type="scientific">Acrodontium crateriforme</name>
    <dbReference type="NCBI Taxonomy" id="150365"/>
    <lineage>
        <taxon>Eukaryota</taxon>
        <taxon>Fungi</taxon>
        <taxon>Dikarya</taxon>
        <taxon>Ascomycota</taxon>
        <taxon>Pezizomycotina</taxon>
        <taxon>Dothideomycetes</taxon>
        <taxon>Dothideomycetidae</taxon>
        <taxon>Mycosphaerellales</taxon>
        <taxon>Teratosphaeriaceae</taxon>
        <taxon>Acrodontium</taxon>
    </lineage>
</organism>
<dbReference type="GO" id="GO:0003723">
    <property type="term" value="F:RNA binding"/>
    <property type="evidence" value="ECO:0007669"/>
    <property type="project" value="UniProtKB-UniRule"/>
</dbReference>
<protein>
    <recommendedName>
        <fullName evidence="3">THUMP domain-containing protein</fullName>
    </recommendedName>
</protein>
<evidence type="ECO:0000313" key="5">
    <source>
        <dbReference type="Proteomes" id="UP001303373"/>
    </source>
</evidence>
<feature type="domain" description="THUMP" evidence="3">
    <location>
        <begin position="154"/>
        <end position="280"/>
    </location>
</feature>
<name>A0AAQ3LXW1_9PEZI</name>
<dbReference type="PANTHER" id="PTHR13452:SF10">
    <property type="entry name" value="THUMP DOMAIN-CONTAINING PROTEIN 1"/>
    <property type="match status" value="1"/>
</dbReference>
<dbReference type="AlphaFoldDB" id="A0AAQ3LXW1"/>
<keyword evidence="5" id="KW-1185">Reference proteome</keyword>
<reference evidence="4 5" key="1">
    <citation type="submission" date="2023-11" db="EMBL/GenBank/DDBJ databases">
        <title>An acidophilic fungus is an integral part of prey digestion in a carnivorous sundew plant.</title>
        <authorList>
            <person name="Tsai I.J."/>
        </authorList>
    </citation>
    <scope>NUCLEOTIDE SEQUENCE [LARGE SCALE GENOMIC DNA]</scope>
    <source>
        <strain evidence="4">169a</strain>
    </source>
</reference>
<dbReference type="InterPro" id="IPR004114">
    <property type="entry name" value="THUMP_dom"/>
</dbReference>
<dbReference type="InterPro" id="IPR040183">
    <property type="entry name" value="THUMPD1-like"/>
</dbReference>
<dbReference type="PROSITE" id="PS51165">
    <property type="entry name" value="THUMP"/>
    <property type="match status" value="1"/>
</dbReference>
<accession>A0AAQ3LXW1</accession>
<feature type="compositionally biased region" description="Basic and acidic residues" evidence="2">
    <location>
        <begin position="1"/>
        <end position="18"/>
    </location>
</feature>